<dbReference type="Proteomes" id="UP000694388">
    <property type="component" value="Unplaced"/>
</dbReference>
<proteinExistence type="inferred from homology"/>
<reference evidence="10" key="2">
    <citation type="submission" date="2025-09" db="UniProtKB">
        <authorList>
            <consortium name="Ensembl"/>
        </authorList>
    </citation>
    <scope>IDENTIFICATION</scope>
</reference>
<dbReference type="GO" id="GO:0003735">
    <property type="term" value="F:structural constituent of ribosome"/>
    <property type="evidence" value="ECO:0007669"/>
    <property type="project" value="InterPro"/>
</dbReference>
<dbReference type="Gene3D" id="2.40.10.190">
    <property type="entry name" value="translation elongation factor selb, chain A, domain 4"/>
    <property type="match status" value="1"/>
</dbReference>
<keyword evidence="9" id="KW-0472">Membrane</keyword>
<comment type="similarity">
    <text evidence="2">Belongs to the eukaryotic ribosomal protein eL33 family.</text>
</comment>
<dbReference type="FunFam" id="2.40.10.190:FF:000005">
    <property type="entry name" value="60S ribosomal protein L35a"/>
    <property type="match status" value="1"/>
</dbReference>
<evidence type="ECO:0000256" key="8">
    <source>
        <dbReference type="ARBA" id="ARBA00035530"/>
    </source>
</evidence>
<dbReference type="GO" id="GO:0043009">
    <property type="term" value="P:chordate embryonic development"/>
    <property type="evidence" value="ECO:0007669"/>
    <property type="project" value="Ensembl"/>
</dbReference>
<dbReference type="AlphaFoldDB" id="A0A8C4N8Z4"/>
<comment type="subunit">
    <text evidence="3">Component of the large ribosomal subunit.</text>
</comment>
<dbReference type="InterPro" id="IPR018266">
    <property type="entry name" value="Ribosomal_eL33_CS"/>
</dbReference>
<organism evidence="10 11">
    <name type="scientific">Eptatretus burgeri</name>
    <name type="common">Inshore hagfish</name>
    <dbReference type="NCBI Taxonomy" id="7764"/>
    <lineage>
        <taxon>Eukaryota</taxon>
        <taxon>Metazoa</taxon>
        <taxon>Chordata</taxon>
        <taxon>Craniata</taxon>
        <taxon>Vertebrata</taxon>
        <taxon>Cyclostomata</taxon>
        <taxon>Myxini</taxon>
        <taxon>Myxiniformes</taxon>
        <taxon>Myxinidae</taxon>
        <taxon>Eptatretinae</taxon>
        <taxon>Eptatretus</taxon>
    </lineage>
</organism>
<accession>A0A8C4N8Z4</accession>
<evidence type="ECO:0000256" key="6">
    <source>
        <dbReference type="ARBA" id="ARBA00023274"/>
    </source>
</evidence>
<dbReference type="Pfam" id="PF01247">
    <property type="entry name" value="Ribosomal_L35Ae"/>
    <property type="match status" value="1"/>
</dbReference>
<evidence type="ECO:0000256" key="5">
    <source>
        <dbReference type="ARBA" id="ARBA00022980"/>
    </source>
</evidence>
<dbReference type="PANTHER" id="PTHR10902">
    <property type="entry name" value="60S RIBOSOMAL PROTEIN L35A"/>
    <property type="match status" value="1"/>
</dbReference>
<dbReference type="Ensembl" id="ENSEBUT00000004640.1">
    <property type="protein sequence ID" value="ENSEBUP00000004216.1"/>
    <property type="gene ID" value="ENSEBUG00000002991.1"/>
</dbReference>
<feature type="transmembrane region" description="Helical" evidence="9">
    <location>
        <begin position="103"/>
        <end position="124"/>
    </location>
</feature>
<keyword evidence="9" id="KW-1133">Transmembrane helix</keyword>
<dbReference type="GO" id="GO:0022625">
    <property type="term" value="C:cytosolic large ribosomal subunit"/>
    <property type="evidence" value="ECO:0007669"/>
    <property type="project" value="UniProtKB-ARBA"/>
</dbReference>
<keyword evidence="6" id="KW-0687">Ribonucleoprotein</keyword>
<evidence type="ECO:0000256" key="1">
    <source>
        <dbReference type="ARBA" id="ARBA00004496"/>
    </source>
</evidence>
<dbReference type="GeneTree" id="ENSGT00390000016972"/>
<evidence type="ECO:0000256" key="2">
    <source>
        <dbReference type="ARBA" id="ARBA00009269"/>
    </source>
</evidence>
<reference evidence="10" key="1">
    <citation type="submission" date="2025-08" db="UniProtKB">
        <authorList>
            <consortium name="Ensembl"/>
        </authorList>
    </citation>
    <scope>IDENTIFICATION</scope>
</reference>
<dbReference type="InterPro" id="IPR001780">
    <property type="entry name" value="Ribosomal_eL33"/>
</dbReference>
<evidence type="ECO:0000256" key="7">
    <source>
        <dbReference type="ARBA" id="ARBA00035228"/>
    </source>
</evidence>
<evidence type="ECO:0000313" key="10">
    <source>
        <dbReference type="Ensembl" id="ENSEBUP00000004216.1"/>
    </source>
</evidence>
<keyword evidence="11" id="KW-1185">Reference proteome</keyword>
<keyword evidence="5" id="KW-0689">Ribosomal protein</keyword>
<sequence>MPGRLWSKAIFTGYKRGLRNQHENTALLKIEGVYTRKETEFYMGKRCAYVYKAKKKTAKRASKPTKTRVIWGKVTRSHGNSGIVRAKFTSNLPSKAMGHRIRVVSIFCPFLIMLWSCGLPGSVLPTLKLIYQHSPHPPSCSTTHLFFHPSFIFLNLQLTSIQS</sequence>
<dbReference type="GO" id="GO:0006412">
    <property type="term" value="P:translation"/>
    <property type="evidence" value="ECO:0007669"/>
    <property type="project" value="InterPro"/>
</dbReference>
<name>A0A8C4N8Z4_EPTBU</name>
<dbReference type="SUPFAM" id="SSF50447">
    <property type="entry name" value="Translation proteins"/>
    <property type="match status" value="1"/>
</dbReference>
<comment type="subcellular location">
    <subcellularLocation>
        <location evidence="1">Cytoplasm</location>
    </subcellularLocation>
</comment>
<evidence type="ECO:0000256" key="9">
    <source>
        <dbReference type="SAM" id="Phobius"/>
    </source>
</evidence>
<protein>
    <recommendedName>
        <fullName evidence="7">Large ribosomal subunit protein eL33</fullName>
    </recommendedName>
    <alternativeName>
        <fullName evidence="8">60S ribosomal protein L35a</fullName>
    </alternativeName>
</protein>
<dbReference type="HAMAP" id="MF_00573">
    <property type="entry name" value="Ribosomal_eL33"/>
    <property type="match status" value="1"/>
</dbReference>
<dbReference type="GO" id="GO:0030218">
    <property type="term" value="P:erythrocyte differentiation"/>
    <property type="evidence" value="ECO:0007669"/>
    <property type="project" value="Ensembl"/>
</dbReference>
<dbReference type="PROSITE" id="PS01105">
    <property type="entry name" value="RIBOSOMAL_L35AE"/>
    <property type="match status" value="1"/>
</dbReference>
<keyword evidence="4" id="KW-0963">Cytoplasm</keyword>
<keyword evidence="9" id="KW-0812">Transmembrane</keyword>
<evidence type="ECO:0000313" key="11">
    <source>
        <dbReference type="Proteomes" id="UP000694388"/>
    </source>
</evidence>
<dbReference type="InterPro" id="IPR009000">
    <property type="entry name" value="Transl_B-barrel_sf"/>
</dbReference>
<evidence type="ECO:0000256" key="4">
    <source>
        <dbReference type="ARBA" id="ARBA00022490"/>
    </source>
</evidence>
<dbReference type="InterPro" id="IPR038661">
    <property type="entry name" value="Ribosomal_eL33_sf"/>
</dbReference>
<evidence type="ECO:0000256" key="3">
    <source>
        <dbReference type="ARBA" id="ARBA00011133"/>
    </source>
</evidence>